<evidence type="ECO:0000259" key="10">
    <source>
        <dbReference type="Pfam" id="PF19269"/>
    </source>
</evidence>
<keyword evidence="5 7" id="KW-0648">Protein biosynthesis</keyword>
<dbReference type="InterPro" id="IPR045462">
    <property type="entry name" value="aa-tRNA-synth_I_cd-bd"/>
</dbReference>
<comment type="caution">
    <text evidence="7">Lacks conserved residue(s) required for the propagation of feature annotation.</text>
</comment>
<evidence type="ECO:0000313" key="12">
    <source>
        <dbReference type="Proteomes" id="UP000320390"/>
    </source>
</evidence>
<dbReference type="EMBL" id="CP036434">
    <property type="protein sequence ID" value="QDV07739.1"/>
    <property type="molecule type" value="Genomic_DNA"/>
</dbReference>
<evidence type="ECO:0000256" key="5">
    <source>
        <dbReference type="ARBA" id="ARBA00022917"/>
    </source>
</evidence>
<dbReference type="PANTHER" id="PTHR43311:SF2">
    <property type="entry name" value="GLUTAMATE--TRNA LIGASE, MITOCHONDRIAL-RELATED"/>
    <property type="match status" value="1"/>
</dbReference>
<dbReference type="GO" id="GO:0005737">
    <property type="term" value="C:cytoplasm"/>
    <property type="evidence" value="ECO:0007669"/>
    <property type="project" value="UniProtKB-SubCell"/>
</dbReference>
<keyword evidence="4 7" id="KW-0067">ATP-binding</keyword>
<dbReference type="GO" id="GO:0004818">
    <property type="term" value="F:glutamate-tRNA ligase activity"/>
    <property type="evidence" value="ECO:0007669"/>
    <property type="project" value="UniProtKB-UniRule"/>
</dbReference>
<keyword evidence="6 7" id="KW-0030">Aminoacyl-tRNA synthetase</keyword>
<evidence type="ECO:0000256" key="2">
    <source>
        <dbReference type="ARBA" id="ARBA00022598"/>
    </source>
</evidence>
<name>A0A518EUG8_9BACT</name>
<dbReference type="SUPFAM" id="SSF48163">
    <property type="entry name" value="An anticodon-binding domain of class I aminoacyl-tRNA synthetases"/>
    <property type="match status" value="1"/>
</dbReference>
<dbReference type="InterPro" id="IPR049940">
    <property type="entry name" value="GluQ/Sye"/>
</dbReference>
<dbReference type="HAMAP" id="MF_00022">
    <property type="entry name" value="Glu_tRNA_synth_type1"/>
    <property type="match status" value="1"/>
</dbReference>
<comment type="catalytic activity">
    <reaction evidence="7">
        <text>tRNA(Glu) + L-glutamate + ATP = L-glutamyl-tRNA(Glu) + AMP + diphosphate</text>
        <dbReference type="Rhea" id="RHEA:23540"/>
        <dbReference type="Rhea" id="RHEA-COMP:9663"/>
        <dbReference type="Rhea" id="RHEA-COMP:9680"/>
        <dbReference type="ChEBI" id="CHEBI:29985"/>
        <dbReference type="ChEBI" id="CHEBI:30616"/>
        <dbReference type="ChEBI" id="CHEBI:33019"/>
        <dbReference type="ChEBI" id="CHEBI:78442"/>
        <dbReference type="ChEBI" id="CHEBI:78520"/>
        <dbReference type="ChEBI" id="CHEBI:456215"/>
        <dbReference type="EC" id="6.1.1.17"/>
    </reaction>
</comment>
<keyword evidence="7" id="KW-0963">Cytoplasm</keyword>
<dbReference type="InterPro" id="IPR004527">
    <property type="entry name" value="Glu-tRNA-ligase_bac/mito"/>
</dbReference>
<dbReference type="InterPro" id="IPR000924">
    <property type="entry name" value="Glu/Gln-tRNA-synth"/>
</dbReference>
<feature type="binding site" evidence="7">
    <location>
        <position position="253"/>
    </location>
    <ligand>
        <name>ATP</name>
        <dbReference type="ChEBI" id="CHEBI:30616"/>
    </ligand>
</feature>
<dbReference type="GO" id="GO:0000049">
    <property type="term" value="F:tRNA binding"/>
    <property type="evidence" value="ECO:0007669"/>
    <property type="project" value="InterPro"/>
</dbReference>
<comment type="similarity">
    <text evidence="1 7">Belongs to the class-I aminoacyl-tRNA synthetase family. Glutamate--tRNA ligase type 1 subfamily.</text>
</comment>
<dbReference type="Pfam" id="PF00749">
    <property type="entry name" value="tRNA-synt_1c"/>
    <property type="match status" value="1"/>
</dbReference>
<protein>
    <recommendedName>
        <fullName evidence="7">Glutamate--tRNA ligase</fullName>
        <ecNumber evidence="7">6.1.1.17</ecNumber>
    </recommendedName>
    <alternativeName>
        <fullName evidence="7">Glutamyl-tRNA synthetase</fullName>
        <shortName evidence="7">GluRS</shortName>
    </alternativeName>
</protein>
<keyword evidence="12" id="KW-1185">Reference proteome</keyword>
<reference evidence="11 12" key="1">
    <citation type="submission" date="2019-02" db="EMBL/GenBank/DDBJ databases">
        <title>Deep-cultivation of Planctomycetes and their phenomic and genomic characterization uncovers novel biology.</title>
        <authorList>
            <person name="Wiegand S."/>
            <person name="Jogler M."/>
            <person name="Boedeker C."/>
            <person name="Pinto D."/>
            <person name="Vollmers J."/>
            <person name="Rivas-Marin E."/>
            <person name="Kohn T."/>
            <person name="Peeters S.H."/>
            <person name="Heuer A."/>
            <person name="Rast P."/>
            <person name="Oberbeckmann S."/>
            <person name="Bunk B."/>
            <person name="Jeske O."/>
            <person name="Meyerdierks A."/>
            <person name="Storesund J.E."/>
            <person name="Kallscheuer N."/>
            <person name="Luecker S."/>
            <person name="Lage O.M."/>
            <person name="Pohl T."/>
            <person name="Merkel B.J."/>
            <person name="Hornburger P."/>
            <person name="Mueller R.-W."/>
            <person name="Bruemmer F."/>
            <person name="Labrenz M."/>
            <person name="Spormann A.M."/>
            <person name="Op den Camp H."/>
            <person name="Overmann J."/>
            <person name="Amann R."/>
            <person name="Jetten M.S.M."/>
            <person name="Mascher T."/>
            <person name="Medema M.H."/>
            <person name="Devos D.P."/>
            <person name="Kaster A.-K."/>
            <person name="Ovreas L."/>
            <person name="Rohde M."/>
            <person name="Galperin M.Y."/>
            <person name="Jogler C."/>
        </authorList>
    </citation>
    <scope>NUCLEOTIDE SEQUENCE [LARGE SCALE GENOMIC DNA]</scope>
    <source>
        <strain evidence="11 12">Poly30</strain>
    </source>
</reference>
<dbReference type="InterPro" id="IPR020058">
    <property type="entry name" value="Glu/Gln-tRNA-synth_Ib_cat-dom"/>
</dbReference>
<dbReference type="InterPro" id="IPR020751">
    <property type="entry name" value="aa-tRNA-synth_I_codon-bd_sub2"/>
</dbReference>
<dbReference type="NCBIfam" id="TIGR00464">
    <property type="entry name" value="gltX_bact"/>
    <property type="match status" value="1"/>
</dbReference>
<feature type="region of interest" description="Disordered" evidence="8">
    <location>
        <begin position="123"/>
        <end position="144"/>
    </location>
</feature>
<dbReference type="AlphaFoldDB" id="A0A518EUG8"/>
<dbReference type="InterPro" id="IPR014729">
    <property type="entry name" value="Rossmann-like_a/b/a_fold"/>
</dbReference>
<feature type="domain" description="Glutamyl/glutaminyl-tRNA synthetase class Ib catalytic" evidence="9">
    <location>
        <begin position="4"/>
        <end position="319"/>
    </location>
</feature>
<dbReference type="RefSeq" id="WP_419190248.1">
    <property type="nucleotide sequence ID" value="NZ_CP036434.1"/>
</dbReference>
<dbReference type="InterPro" id="IPR033910">
    <property type="entry name" value="GluRS_core"/>
</dbReference>
<dbReference type="Gene3D" id="1.10.10.350">
    <property type="match status" value="1"/>
</dbReference>
<dbReference type="GO" id="GO:0006424">
    <property type="term" value="P:glutamyl-tRNA aminoacylation"/>
    <property type="evidence" value="ECO:0007669"/>
    <property type="project" value="UniProtKB-UniRule"/>
</dbReference>
<evidence type="ECO:0000313" key="11">
    <source>
        <dbReference type="EMBL" id="QDV07739.1"/>
    </source>
</evidence>
<evidence type="ECO:0000256" key="7">
    <source>
        <dbReference type="HAMAP-Rule" id="MF_00022"/>
    </source>
</evidence>
<evidence type="ECO:0000256" key="8">
    <source>
        <dbReference type="SAM" id="MobiDB-lite"/>
    </source>
</evidence>
<dbReference type="GO" id="GO:0008270">
    <property type="term" value="F:zinc ion binding"/>
    <property type="evidence" value="ECO:0007669"/>
    <property type="project" value="InterPro"/>
</dbReference>
<dbReference type="CDD" id="cd00808">
    <property type="entry name" value="GluRS_core"/>
    <property type="match status" value="1"/>
</dbReference>
<evidence type="ECO:0000256" key="4">
    <source>
        <dbReference type="ARBA" id="ARBA00022840"/>
    </source>
</evidence>
<dbReference type="Proteomes" id="UP000320390">
    <property type="component" value="Chromosome"/>
</dbReference>
<comment type="subcellular location">
    <subcellularLocation>
        <location evidence="7">Cytoplasm</location>
    </subcellularLocation>
</comment>
<evidence type="ECO:0000259" key="9">
    <source>
        <dbReference type="Pfam" id="PF00749"/>
    </source>
</evidence>
<feature type="short sequence motif" description="'KMSKS' region" evidence="7">
    <location>
        <begin position="250"/>
        <end position="254"/>
    </location>
</feature>
<accession>A0A518EUG8</accession>
<comment type="subunit">
    <text evidence="7">Monomer.</text>
</comment>
<organism evidence="11 12">
    <name type="scientific">Saltatorellus ferox</name>
    <dbReference type="NCBI Taxonomy" id="2528018"/>
    <lineage>
        <taxon>Bacteria</taxon>
        <taxon>Pseudomonadati</taxon>
        <taxon>Planctomycetota</taxon>
        <taxon>Planctomycetia</taxon>
        <taxon>Planctomycetia incertae sedis</taxon>
        <taxon>Saltatorellus</taxon>
    </lineage>
</organism>
<keyword evidence="3 7" id="KW-0547">Nucleotide-binding</keyword>
<sequence>MTDLRVRIAPSPTGAVHLGLCRTALFNWAYAKKRGGKFILRIEDTDRTRSTEESERAIVEGLRWLGVQWDEGPDVGGPHAPYRQSERAEGHGKQAVSLLGSGHAYRCFCTPERLAEVREAQEAAKETPRYDGHCRGMDGAESQRRADAGEPFAIRFLIPEGSTTIHDLVRGEVTFDHKEIDDWIMARRDGTPTYNFVVVSDDVAMEISHVFRGEEHLVNTPKQLLLYQAMGYEPPRFAHLPLMLGKDRKKLSKRSGDTSLGDYIANGYPKAAIVNFLCLQGWALDGETEVFDVDTFVEHFDIENVQKAGAVFDIDKFRWLSADTIRRMDVAELSQEVAPFVIQAGQMTADEIADRRDWFQRLVAGEQERIDLFSEFPPRVRPFFEADDAVTFEDQAEAGARKHEGRVETLGRFADWLRGRDASESAEAMAAAVKDWVKEEGLKFPALFQPLRCALTGMAGGRDLFDCIELLGRESALARIEAGQKRLA</sequence>
<gene>
    <name evidence="11" type="primary">gltX_2</name>
    <name evidence="7" type="synonym">gltX</name>
    <name evidence="11" type="ORF">Poly30_32700</name>
</gene>
<dbReference type="FunFam" id="3.40.50.620:FF:000045">
    <property type="entry name" value="Glutamate--tRNA ligase, mitochondrial"/>
    <property type="match status" value="1"/>
</dbReference>
<dbReference type="EC" id="6.1.1.17" evidence="7"/>
<dbReference type="Gene3D" id="3.40.50.620">
    <property type="entry name" value="HUPs"/>
    <property type="match status" value="1"/>
</dbReference>
<dbReference type="PRINTS" id="PR00987">
    <property type="entry name" value="TRNASYNTHGLU"/>
</dbReference>
<dbReference type="Pfam" id="PF19269">
    <property type="entry name" value="Anticodon_2"/>
    <property type="match status" value="1"/>
</dbReference>
<feature type="domain" description="Aminoacyl-tRNA synthetase class I anticodon-binding" evidence="10">
    <location>
        <begin position="336"/>
        <end position="482"/>
    </location>
</feature>
<proteinExistence type="inferred from homology"/>
<keyword evidence="2 7" id="KW-0436">Ligase</keyword>
<evidence type="ECO:0000256" key="6">
    <source>
        <dbReference type="ARBA" id="ARBA00023146"/>
    </source>
</evidence>
<dbReference type="SUPFAM" id="SSF52374">
    <property type="entry name" value="Nucleotidylyl transferase"/>
    <property type="match status" value="1"/>
</dbReference>
<feature type="short sequence motif" description="'HIGH' region" evidence="7">
    <location>
        <begin position="10"/>
        <end position="20"/>
    </location>
</feature>
<dbReference type="PANTHER" id="PTHR43311">
    <property type="entry name" value="GLUTAMATE--TRNA LIGASE"/>
    <property type="match status" value="1"/>
</dbReference>
<comment type="function">
    <text evidence="7">Catalyzes the attachment of glutamate to tRNA(Glu) in a two-step reaction: glutamate is first activated by ATP to form Glu-AMP and then transferred to the acceptor end of tRNA(Glu).</text>
</comment>
<evidence type="ECO:0000256" key="1">
    <source>
        <dbReference type="ARBA" id="ARBA00007894"/>
    </source>
</evidence>
<evidence type="ECO:0000256" key="3">
    <source>
        <dbReference type="ARBA" id="ARBA00022741"/>
    </source>
</evidence>
<dbReference type="GO" id="GO:0005524">
    <property type="term" value="F:ATP binding"/>
    <property type="evidence" value="ECO:0007669"/>
    <property type="project" value="UniProtKB-UniRule"/>
</dbReference>
<dbReference type="InterPro" id="IPR008925">
    <property type="entry name" value="aa_tRNA-synth_I_cd-bd_sf"/>
</dbReference>